<dbReference type="OrthoDB" id="4320824at2"/>
<dbReference type="RefSeq" id="WP_114660047.1">
    <property type="nucleotide sequence ID" value="NZ_CP031194.1"/>
</dbReference>
<accession>A0A345HPT3</accession>
<sequence length="149" mass="16575">MSWSGHWHGFGPWSGGRDAYGQEMLRRPGAFPSDEQTRVFLASTLPPMQTGHWLLRRDQTAAHLTWTDVADAVDWLKKTHGAHQPADRADGRQAYVGLDTKAAYAEDDLPRGNDVVWVHYTKSSNLVSFAVVCCPHRFHPGIPCPLSPA</sequence>
<protein>
    <submittedName>
        <fullName evidence="1">Uncharacterized protein</fullName>
    </submittedName>
</protein>
<name>A0A345HPT3_9ACTN</name>
<evidence type="ECO:0000313" key="1">
    <source>
        <dbReference type="EMBL" id="AXG78707.1"/>
    </source>
</evidence>
<dbReference type="Proteomes" id="UP000253868">
    <property type="component" value="Chromosome"/>
</dbReference>
<reference evidence="2" key="1">
    <citation type="submission" date="2018-07" db="EMBL/GenBank/DDBJ databases">
        <authorList>
            <person name="Zhao J."/>
        </authorList>
    </citation>
    <scope>NUCLEOTIDE SEQUENCE [LARGE SCALE GENOMIC DNA]</scope>
    <source>
        <strain evidence="2">GSSD-12</strain>
    </source>
</reference>
<keyword evidence="2" id="KW-1185">Reference proteome</keyword>
<proteinExistence type="predicted"/>
<organism evidence="1 2">
    <name type="scientific">Streptomyces paludis</name>
    <dbReference type="NCBI Taxonomy" id="2282738"/>
    <lineage>
        <taxon>Bacteria</taxon>
        <taxon>Bacillati</taxon>
        <taxon>Actinomycetota</taxon>
        <taxon>Actinomycetes</taxon>
        <taxon>Kitasatosporales</taxon>
        <taxon>Streptomycetaceae</taxon>
        <taxon>Streptomyces</taxon>
    </lineage>
</organism>
<dbReference type="EMBL" id="CP031194">
    <property type="protein sequence ID" value="AXG78707.1"/>
    <property type="molecule type" value="Genomic_DNA"/>
</dbReference>
<dbReference type="KEGG" id="spad:DVK44_14420"/>
<evidence type="ECO:0000313" key="2">
    <source>
        <dbReference type="Proteomes" id="UP000253868"/>
    </source>
</evidence>
<dbReference type="AlphaFoldDB" id="A0A345HPT3"/>
<gene>
    <name evidence="1" type="ORF">DVK44_14420</name>
</gene>